<evidence type="ECO:0000259" key="4">
    <source>
        <dbReference type="PROSITE" id="PS51118"/>
    </source>
</evidence>
<feature type="domain" description="HTH hxlR-type" evidence="4">
    <location>
        <begin position="13"/>
        <end position="113"/>
    </location>
</feature>
<dbReference type="InterPro" id="IPR011991">
    <property type="entry name" value="ArsR-like_HTH"/>
</dbReference>
<proteinExistence type="predicted"/>
<organism evidence="5 6">
    <name type="scientific">Nocardioides albertanoniae</name>
    <dbReference type="NCBI Taxonomy" id="1175486"/>
    <lineage>
        <taxon>Bacteria</taxon>
        <taxon>Bacillati</taxon>
        <taxon>Actinomycetota</taxon>
        <taxon>Actinomycetes</taxon>
        <taxon>Propionibacteriales</taxon>
        <taxon>Nocardioidaceae</taxon>
        <taxon>Nocardioides</taxon>
    </lineage>
</organism>
<dbReference type="InterPro" id="IPR036388">
    <property type="entry name" value="WH-like_DNA-bd_sf"/>
</dbReference>
<dbReference type="EMBL" id="VFOV01000001">
    <property type="protein sequence ID" value="TQL69935.1"/>
    <property type="molecule type" value="Genomic_DNA"/>
</dbReference>
<dbReference type="CDD" id="cd00090">
    <property type="entry name" value="HTH_ARSR"/>
    <property type="match status" value="1"/>
</dbReference>
<dbReference type="GO" id="GO:0003677">
    <property type="term" value="F:DNA binding"/>
    <property type="evidence" value="ECO:0007669"/>
    <property type="project" value="UniProtKB-KW"/>
</dbReference>
<accession>A0A543ABG5</accession>
<protein>
    <submittedName>
        <fullName evidence="5">HxlR family transcriptional regulator</fullName>
    </submittedName>
</protein>
<evidence type="ECO:0000256" key="3">
    <source>
        <dbReference type="ARBA" id="ARBA00023163"/>
    </source>
</evidence>
<keyword evidence="3" id="KW-0804">Transcription</keyword>
<dbReference type="PANTHER" id="PTHR33204">
    <property type="entry name" value="TRANSCRIPTIONAL REGULATOR, MARR FAMILY"/>
    <property type="match status" value="1"/>
</dbReference>
<keyword evidence="2" id="KW-0238">DNA-binding</keyword>
<dbReference type="RefSeq" id="WP_141781753.1">
    <property type="nucleotide sequence ID" value="NZ_VFOV01000001.1"/>
</dbReference>
<reference evidence="5 6" key="1">
    <citation type="submission" date="2019-06" db="EMBL/GenBank/DDBJ databases">
        <title>Sequencing the genomes of 1000 actinobacteria strains.</title>
        <authorList>
            <person name="Klenk H.-P."/>
        </authorList>
    </citation>
    <scope>NUCLEOTIDE SEQUENCE [LARGE SCALE GENOMIC DNA]</scope>
    <source>
        <strain evidence="5 6">DSM 25218</strain>
    </source>
</reference>
<comment type="caution">
    <text evidence="5">The sequence shown here is derived from an EMBL/GenBank/DDBJ whole genome shotgun (WGS) entry which is preliminary data.</text>
</comment>
<dbReference type="Proteomes" id="UP000320209">
    <property type="component" value="Unassembled WGS sequence"/>
</dbReference>
<keyword evidence="6" id="KW-1185">Reference proteome</keyword>
<dbReference type="InterPro" id="IPR002577">
    <property type="entry name" value="HTH_HxlR"/>
</dbReference>
<dbReference type="AlphaFoldDB" id="A0A543ABG5"/>
<dbReference type="PANTHER" id="PTHR33204:SF37">
    <property type="entry name" value="HTH-TYPE TRANSCRIPTIONAL REGULATOR YODB"/>
    <property type="match status" value="1"/>
</dbReference>
<sequence>MPATTPAHDPQVCNAALVRAFDFLGKRWNGVILGSLTQGPLGFAELRRAVTGISDSMLSERLSELAGLGLIAREVDPGPPVAVRYALTGSGAALAPTLGALTEWAGEHLPAAGRCDGQA</sequence>
<dbReference type="SUPFAM" id="SSF46785">
    <property type="entry name" value="Winged helix' DNA-binding domain"/>
    <property type="match status" value="1"/>
</dbReference>
<name>A0A543ABG5_9ACTN</name>
<gene>
    <name evidence="5" type="ORF">FB381_3858</name>
</gene>
<evidence type="ECO:0000256" key="1">
    <source>
        <dbReference type="ARBA" id="ARBA00023015"/>
    </source>
</evidence>
<dbReference type="Pfam" id="PF01638">
    <property type="entry name" value="HxlR"/>
    <property type="match status" value="1"/>
</dbReference>
<evidence type="ECO:0000256" key="2">
    <source>
        <dbReference type="ARBA" id="ARBA00023125"/>
    </source>
</evidence>
<keyword evidence="1" id="KW-0805">Transcription regulation</keyword>
<evidence type="ECO:0000313" key="6">
    <source>
        <dbReference type="Proteomes" id="UP000320209"/>
    </source>
</evidence>
<dbReference type="InterPro" id="IPR036390">
    <property type="entry name" value="WH_DNA-bd_sf"/>
</dbReference>
<dbReference type="OrthoDB" id="9800966at2"/>
<evidence type="ECO:0000313" key="5">
    <source>
        <dbReference type="EMBL" id="TQL69935.1"/>
    </source>
</evidence>
<dbReference type="Gene3D" id="1.10.10.10">
    <property type="entry name" value="Winged helix-like DNA-binding domain superfamily/Winged helix DNA-binding domain"/>
    <property type="match status" value="1"/>
</dbReference>
<dbReference type="PROSITE" id="PS51118">
    <property type="entry name" value="HTH_HXLR"/>
    <property type="match status" value="1"/>
</dbReference>